<keyword evidence="3" id="KW-1185">Reference proteome</keyword>
<dbReference type="eggNOG" id="ENOG502SMWI">
    <property type="taxonomic scope" value="Eukaryota"/>
</dbReference>
<proteinExistence type="predicted"/>
<accession>S7ZA24</accession>
<dbReference type="AlphaFoldDB" id="S7ZA24"/>
<gene>
    <name evidence="2" type="ORF">PDE_02005</name>
</gene>
<feature type="region of interest" description="Disordered" evidence="1">
    <location>
        <begin position="1"/>
        <end position="37"/>
    </location>
</feature>
<feature type="compositionally biased region" description="Basic and acidic residues" evidence="1">
    <location>
        <begin position="400"/>
        <end position="411"/>
    </location>
</feature>
<feature type="region of interest" description="Disordered" evidence="1">
    <location>
        <begin position="259"/>
        <end position="301"/>
    </location>
</feature>
<feature type="compositionally biased region" description="Polar residues" evidence="1">
    <location>
        <begin position="285"/>
        <end position="294"/>
    </location>
</feature>
<protein>
    <submittedName>
        <fullName evidence="2">Uncharacterized protein</fullName>
    </submittedName>
</protein>
<dbReference type="OrthoDB" id="4161595at2759"/>
<evidence type="ECO:0000313" key="2">
    <source>
        <dbReference type="EMBL" id="EPS27064.1"/>
    </source>
</evidence>
<feature type="region of interest" description="Disordered" evidence="1">
    <location>
        <begin position="400"/>
        <end position="467"/>
    </location>
</feature>
<dbReference type="EMBL" id="KB644409">
    <property type="protein sequence ID" value="EPS27064.1"/>
    <property type="molecule type" value="Genomic_DNA"/>
</dbReference>
<sequence length="467" mass="52300">MTLPDDNQIHGVDDAEVGITDLSNGPGYPWSSQAADPQDQHVRNFTPVSHSADLVTGPSQSSETVGYVPSRQEQTRNVYAPAASFSGYLGILPPGIIQIQPRLPSLTDLGFSRASSENANVPYSGPSHRAMNDHSATSHFSLTGPSSLLPTNYRNEHRVSTIFTPICEFSQPCRMGPSPDGVHFRKVVSHLFGRNKASTKLFPESVWIFYCRKHYQRARYRAEQWPFNQCELLLQSLDRMERWGYVRSFELRLRRREAMRTDGQADRPGPSGLLGSGRRHPTAFTAPSHTPQNQPEKDEMAPTRVLASGRRRPIALIAPVPEWLQREVGINKIFDDIRHLVGQIREYLSNFREYETRLKQAQGVSDARLSASPYHERRTTAVRFPDIEILPTFYPSAIEHPQRRSSQEHGHGGSFTTCNERPAIVDGDSAPAAQPHRQRNSRAGGEPRVSTRGAIKKPRDQGADGRT</sequence>
<evidence type="ECO:0000256" key="1">
    <source>
        <dbReference type="SAM" id="MobiDB-lite"/>
    </source>
</evidence>
<dbReference type="STRING" id="933388.S7ZA24"/>
<organism evidence="2 3">
    <name type="scientific">Penicillium oxalicum (strain 114-2 / CGMCC 5302)</name>
    <name type="common">Penicillium decumbens</name>
    <dbReference type="NCBI Taxonomy" id="933388"/>
    <lineage>
        <taxon>Eukaryota</taxon>
        <taxon>Fungi</taxon>
        <taxon>Dikarya</taxon>
        <taxon>Ascomycota</taxon>
        <taxon>Pezizomycotina</taxon>
        <taxon>Eurotiomycetes</taxon>
        <taxon>Eurotiomycetidae</taxon>
        <taxon>Eurotiales</taxon>
        <taxon>Aspergillaceae</taxon>
        <taxon>Penicillium</taxon>
    </lineage>
</organism>
<dbReference type="Proteomes" id="UP000019376">
    <property type="component" value="Unassembled WGS sequence"/>
</dbReference>
<name>S7ZA24_PENO1</name>
<reference evidence="2 3" key="1">
    <citation type="journal article" date="2013" name="PLoS ONE">
        <title>Genomic and secretomic analyses reveal unique features of the lignocellulolytic enzyme system of Penicillium decumbens.</title>
        <authorList>
            <person name="Liu G."/>
            <person name="Zhang L."/>
            <person name="Wei X."/>
            <person name="Zou G."/>
            <person name="Qin Y."/>
            <person name="Ma L."/>
            <person name="Li J."/>
            <person name="Zheng H."/>
            <person name="Wang S."/>
            <person name="Wang C."/>
            <person name="Xun L."/>
            <person name="Zhao G.-P."/>
            <person name="Zhou Z."/>
            <person name="Qu Y."/>
        </authorList>
    </citation>
    <scope>NUCLEOTIDE SEQUENCE [LARGE SCALE GENOMIC DNA]</scope>
    <source>
        <strain evidence="3">114-2 / CGMCC 5302</strain>
    </source>
</reference>
<dbReference type="PhylomeDB" id="S7ZA24"/>
<feature type="compositionally biased region" description="Basic and acidic residues" evidence="1">
    <location>
        <begin position="457"/>
        <end position="467"/>
    </location>
</feature>
<evidence type="ECO:0000313" key="3">
    <source>
        <dbReference type="Proteomes" id="UP000019376"/>
    </source>
</evidence>
<dbReference type="HOGENOM" id="CLU_585382_0_0_1"/>